<protein>
    <submittedName>
        <fullName evidence="1">Uncharacterized protein</fullName>
    </submittedName>
</protein>
<organism evidence="1">
    <name type="scientific">Octopus bimaculoides</name>
    <name type="common">California two-spotted octopus</name>
    <dbReference type="NCBI Taxonomy" id="37653"/>
    <lineage>
        <taxon>Eukaryota</taxon>
        <taxon>Metazoa</taxon>
        <taxon>Spiralia</taxon>
        <taxon>Lophotrochozoa</taxon>
        <taxon>Mollusca</taxon>
        <taxon>Cephalopoda</taxon>
        <taxon>Coleoidea</taxon>
        <taxon>Octopodiformes</taxon>
        <taxon>Octopoda</taxon>
        <taxon>Incirrata</taxon>
        <taxon>Octopodidae</taxon>
        <taxon>Octopus</taxon>
    </lineage>
</organism>
<accession>A0A0L8HZT0</accession>
<sequence length="65" mass="7545">MCNMISKVTNPANKYNTELTKHNLSKYIFEYIVSQLRELTNTSSERNSVFFFLSAFYHGGTDKTL</sequence>
<proteinExistence type="predicted"/>
<reference evidence="1" key="1">
    <citation type="submission" date="2015-07" db="EMBL/GenBank/DDBJ databases">
        <title>MeaNS - Measles Nucleotide Surveillance Program.</title>
        <authorList>
            <person name="Tran T."/>
            <person name="Druce J."/>
        </authorList>
    </citation>
    <scope>NUCLEOTIDE SEQUENCE</scope>
    <source>
        <strain evidence="1">UCB-OBI-ISO-001</strain>
        <tissue evidence="1">Gonad</tissue>
    </source>
</reference>
<gene>
    <name evidence="1" type="ORF">OCBIM_22001084mg</name>
</gene>
<dbReference type="EMBL" id="KQ416908">
    <property type="protein sequence ID" value="KOF94671.1"/>
    <property type="molecule type" value="Genomic_DNA"/>
</dbReference>
<evidence type="ECO:0000313" key="1">
    <source>
        <dbReference type="EMBL" id="KOF94671.1"/>
    </source>
</evidence>
<name>A0A0L8HZT0_OCTBM</name>
<dbReference type="AlphaFoldDB" id="A0A0L8HZT0"/>